<evidence type="ECO:0000256" key="1">
    <source>
        <dbReference type="SAM" id="MobiDB-lite"/>
    </source>
</evidence>
<feature type="region of interest" description="Disordered" evidence="1">
    <location>
        <begin position="1"/>
        <end position="22"/>
    </location>
</feature>
<evidence type="ECO:0000313" key="3">
    <source>
        <dbReference type="Proteomes" id="UP001470230"/>
    </source>
</evidence>
<sequence>MSVSHSSLVTPSSSSPPDDKKSQDWNLKVYLAKRRANLLIDQSHVFENYIRFRLASDQYASFTSLLTCHESIILAPLAMNLATFARQFQLTVSNAYLKVEKFFNANQLKRLIFFIVLSRGPKKCLSSVTVIVNVNACDSITRVLIEKVLKSLDVSYETNKLHRGESEFFWRTVEALQVMKGDIPVAMQIEAFNYVLNTLREVEKSIILRRNKCPQKVEEPPKRKVNQILSVFNCGSDLNFESLLFLALLNSGCETLPARYIIFDYFIEKENTHFSELLGSVSEANWTDFGKFLTHFTSLSEMENLRNSLQELKIQLDLVDNEI</sequence>
<dbReference type="Proteomes" id="UP001470230">
    <property type="component" value="Unassembled WGS sequence"/>
</dbReference>
<dbReference type="EMBL" id="JAPFFF010000002">
    <property type="protein sequence ID" value="KAK8897244.1"/>
    <property type="molecule type" value="Genomic_DNA"/>
</dbReference>
<name>A0ABR2L1P4_9EUKA</name>
<reference evidence="2 3" key="1">
    <citation type="submission" date="2024-04" db="EMBL/GenBank/DDBJ databases">
        <title>Tritrichomonas musculus Genome.</title>
        <authorList>
            <person name="Alves-Ferreira E."/>
            <person name="Grigg M."/>
            <person name="Lorenzi H."/>
            <person name="Galac M."/>
        </authorList>
    </citation>
    <scope>NUCLEOTIDE SEQUENCE [LARGE SCALE GENOMIC DNA]</scope>
    <source>
        <strain evidence="2 3">EAF2021</strain>
    </source>
</reference>
<organism evidence="2 3">
    <name type="scientific">Tritrichomonas musculus</name>
    <dbReference type="NCBI Taxonomy" id="1915356"/>
    <lineage>
        <taxon>Eukaryota</taxon>
        <taxon>Metamonada</taxon>
        <taxon>Parabasalia</taxon>
        <taxon>Tritrichomonadida</taxon>
        <taxon>Tritrichomonadidae</taxon>
        <taxon>Tritrichomonas</taxon>
    </lineage>
</organism>
<gene>
    <name evidence="2" type="ORF">M9Y10_015183</name>
</gene>
<feature type="compositionally biased region" description="Low complexity" evidence="1">
    <location>
        <begin position="1"/>
        <end position="16"/>
    </location>
</feature>
<protein>
    <submittedName>
        <fullName evidence="2">Uncharacterized protein</fullName>
    </submittedName>
</protein>
<accession>A0ABR2L1P4</accession>
<evidence type="ECO:0000313" key="2">
    <source>
        <dbReference type="EMBL" id="KAK8897244.1"/>
    </source>
</evidence>
<keyword evidence="3" id="KW-1185">Reference proteome</keyword>
<proteinExistence type="predicted"/>
<comment type="caution">
    <text evidence="2">The sequence shown here is derived from an EMBL/GenBank/DDBJ whole genome shotgun (WGS) entry which is preliminary data.</text>
</comment>